<dbReference type="InterPro" id="IPR036259">
    <property type="entry name" value="MFS_trans_sf"/>
</dbReference>
<keyword evidence="3" id="KW-1185">Reference proteome</keyword>
<dbReference type="EMBL" id="SMJZ01000189">
    <property type="protein sequence ID" value="TDC00421.1"/>
    <property type="molecule type" value="Genomic_DNA"/>
</dbReference>
<feature type="transmembrane region" description="Helical" evidence="1">
    <location>
        <begin position="107"/>
        <end position="128"/>
    </location>
</feature>
<evidence type="ECO:0000313" key="3">
    <source>
        <dbReference type="Proteomes" id="UP000295157"/>
    </source>
</evidence>
<dbReference type="Proteomes" id="UP000295157">
    <property type="component" value="Unassembled WGS sequence"/>
</dbReference>
<dbReference type="Gene3D" id="1.20.1250.20">
    <property type="entry name" value="MFS general substrate transporter like domains"/>
    <property type="match status" value="1"/>
</dbReference>
<keyword evidence="1" id="KW-0472">Membrane</keyword>
<reference evidence="2 3" key="1">
    <citation type="submission" date="2019-02" db="EMBL/GenBank/DDBJ databases">
        <title>Draft genome sequences of novel Actinobacteria.</title>
        <authorList>
            <person name="Sahin N."/>
            <person name="Ay H."/>
            <person name="Saygin H."/>
        </authorList>
    </citation>
    <scope>NUCLEOTIDE SEQUENCE [LARGE SCALE GENOMIC DNA]</scope>
    <source>
        <strain evidence="2 3">KC201</strain>
    </source>
</reference>
<sequence length="169" mass="16388">MTVLPAYLAAEWDVPGSEASVLAGLVSAASVVGSLAAGVALAAGVRPSRLVMAALLMIPSTAGVFLETPVAVASVCAAAVLAVNGLAVSAVFAALPAVAGDRISWGVGAVTQLGSLGTLLGAPAYLWVVEIGGWSAAVVLTAAIVVAGVCCAAAALSGRLARRARPARS</sequence>
<feature type="transmembrane region" description="Helical" evidence="1">
    <location>
        <begin position="72"/>
        <end position="95"/>
    </location>
</feature>
<feature type="transmembrane region" description="Helical" evidence="1">
    <location>
        <begin position="20"/>
        <end position="43"/>
    </location>
</feature>
<dbReference type="AlphaFoldDB" id="A0A4R4MVZ0"/>
<evidence type="ECO:0008006" key="4">
    <source>
        <dbReference type="Google" id="ProtNLM"/>
    </source>
</evidence>
<feature type="transmembrane region" description="Helical" evidence="1">
    <location>
        <begin position="50"/>
        <end position="66"/>
    </location>
</feature>
<evidence type="ECO:0000313" key="2">
    <source>
        <dbReference type="EMBL" id="TDC00421.1"/>
    </source>
</evidence>
<comment type="caution">
    <text evidence="2">The sequence shown here is derived from an EMBL/GenBank/DDBJ whole genome shotgun (WGS) entry which is preliminary data.</text>
</comment>
<keyword evidence="1" id="KW-1133">Transmembrane helix</keyword>
<dbReference type="SUPFAM" id="SSF103473">
    <property type="entry name" value="MFS general substrate transporter"/>
    <property type="match status" value="1"/>
</dbReference>
<evidence type="ECO:0000256" key="1">
    <source>
        <dbReference type="SAM" id="Phobius"/>
    </source>
</evidence>
<feature type="transmembrane region" description="Helical" evidence="1">
    <location>
        <begin position="134"/>
        <end position="156"/>
    </location>
</feature>
<keyword evidence="1" id="KW-0812">Transmembrane</keyword>
<gene>
    <name evidence="2" type="ORF">E1267_34810</name>
</gene>
<accession>A0A4R4MVZ0</accession>
<name>A0A4R4MVZ0_9ACTN</name>
<proteinExistence type="predicted"/>
<organism evidence="2 3">
    <name type="scientific">Nonomuraea longispora</name>
    <dbReference type="NCBI Taxonomy" id="1848320"/>
    <lineage>
        <taxon>Bacteria</taxon>
        <taxon>Bacillati</taxon>
        <taxon>Actinomycetota</taxon>
        <taxon>Actinomycetes</taxon>
        <taxon>Streptosporangiales</taxon>
        <taxon>Streptosporangiaceae</taxon>
        <taxon>Nonomuraea</taxon>
    </lineage>
</organism>
<protein>
    <recommendedName>
        <fullName evidence="4">MFS transporter</fullName>
    </recommendedName>
</protein>